<evidence type="ECO:0000256" key="8">
    <source>
        <dbReference type="SAM" id="SignalP"/>
    </source>
</evidence>
<evidence type="ECO:0000256" key="5">
    <source>
        <dbReference type="ARBA" id="ARBA00022801"/>
    </source>
</evidence>
<evidence type="ECO:0000256" key="6">
    <source>
        <dbReference type="ARBA" id="ARBA00023277"/>
    </source>
</evidence>
<evidence type="ECO:0000313" key="10">
    <source>
        <dbReference type="Proteomes" id="UP001165042"/>
    </source>
</evidence>
<keyword evidence="2" id="KW-0964">Secreted</keyword>
<keyword evidence="5" id="KW-0378">Hydrolase</keyword>
<evidence type="ECO:0000256" key="1">
    <source>
        <dbReference type="ARBA" id="ARBA00004613"/>
    </source>
</evidence>
<gene>
    <name evidence="9" type="primary">lpqC</name>
    <name evidence="9" type="ORF">Aglo03_51120</name>
</gene>
<proteinExistence type="predicted"/>
<comment type="subcellular location">
    <subcellularLocation>
        <location evidence="1">Secreted</location>
    </subcellularLocation>
</comment>
<keyword evidence="7" id="KW-0624">Polysaccharide degradation</keyword>
<evidence type="ECO:0000256" key="2">
    <source>
        <dbReference type="ARBA" id="ARBA00022525"/>
    </source>
</evidence>
<dbReference type="InterPro" id="IPR010126">
    <property type="entry name" value="Esterase_phb"/>
</dbReference>
<comment type="caution">
    <text evidence="9">The sequence shown here is derived from an EMBL/GenBank/DDBJ whole genome shotgun (WGS) entry which is preliminary data.</text>
</comment>
<dbReference type="InterPro" id="IPR043595">
    <property type="entry name" value="FaeB/C/D"/>
</dbReference>
<feature type="signal peptide" evidence="8">
    <location>
        <begin position="1"/>
        <end position="21"/>
    </location>
</feature>
<dbReference type="GO" id="GO:0030600">
    <property type="term" value="F:feruloyl esterase activity"/>
    <property type="evidence" value="ECO:0007669"/>
    <property type="project" value="InterPro"/>
</dbReference>
<dbReference type="PANTHER" id="PTHR38050">
    <property type="match status" value="1"/>
</dbReference>
<sequence>MRSLTTALAIALCAATTVAQTAVVAQTAAADPPHNSTIPSTGCQYTSTTLPLGQSVAQTIVTSGQTRQYLIHLPTTYQPGQGKPLVLAFHGRKGDGHDIEAYSEIDALDTIAVYPIGAKGEDDERAWQGAPYAAPVDDVQFVRDLLDSVQATLCVDPYRIYAVGKSNGGGFVSLLACKLPQRIAAFGVVAGAFYPGTLSACGNPTAPVPIIDFHGTADSVIAYNGDSSNHGQPLPTVMSWAQSWANRSSCSPTPATAQLSSEVVGVAWGSCLPHKEVLHFKIVTGDHTWPGAPVSSGPGKTTQQIKATTAIWSFLTSHPLIP</sequence>
<dbReference type="GO" id="GO:0045493">
    <property type="term" value="P:xylan catabolic process"/>
    <property type="evidence" value="ECO:0007669"/>
    <property type="project" value="UniProtKB-KW"/>
</dbReference>
<keyword evidence="3" id="KW-0858">Xylan degradation</keyword>
<keyword evidence="4 8" id="KW-0732">Signal</keyword>
<dbReference type="Proteomes" id="UP001165042">
    <property type="component" value="Unassembled WGS sequence"/>
</dbReference>
<evidence type="ECO:0000256" key="4">
    <source>
        <dbReference type="ARBA" id="ARBA00022729"/>
    </source>
</evidence>
<protein>
    <submittedName>
        <fullName evidence="9">Esterase</fullName>
    </submittedName>
</protein>
<dbReference type="EMBL" id="BSSD01000008">
    <property type="protein sequence ID" value="GLW94296.1"/>
    <property type="molecule type" value="Genomic_DNA"/>
</dbReference>
<dbReference type="PANTHER" id="PTHR38050:SF2">
    <property type="entry name" value="FERULOYL ESTERASE C-RELATED"/>
    <property type="match status" value="1"/>
</dbReference>
<name>A0A9W6VCJ8_9PSEU</name>
<dbReference type="Gene3D" id="3.40.50.1820">
    <property type="entry name" value="alpha/beta hydrolase"/>
    <property type="match status" value="1"/>
</dbReference>
<keyword evidence="10" id="KW-1185">Reference proteome</keyword>
<dbReference type="SUPFAM" id="SSF53474">
    <property type="entry name" value="alpha/beta-Hydrolases"/>
    <property type="match status" value="1"/>
</dbReference>
<evidence type="ECO:0000313" key="9">
    <source>
        <dbReference type="EMBL" id="GLW94296.1"/>
    </source>
</evidence>
<evidence type="ECO:0000256" key="3">
    <source>
        <dbReference type="ARBA" id="ARBA00022651"/>
    </source>
</evidence>
<evidence type="ECO:0000256" key="7">
    <source>
        <dbReference type="ARBA" id="ARBA00023326"/>
    </source>
</evidence>
<reference evidence="9" key="1">
    <citation type="submission" date="2023-02" db="EMBL/GenBank/DDBJ databases">
        <title>Actinokineospora globicatena NBRC 15670.</title>
        <authorList>
            <person name="Ichikawa N."/>
            <person name="Sato H."/>
            <person name="Tonouchi N."/>
        </authorList>
    </citation>
    <scope>NUCLEOTIDE SEQUENCE</scope>
    <source>
        <strain evidence="9">NBRC 15670</strain>
    </source>
</reference>
<dbReference type="GO" id="GO:0005576">
    <property type="term" value="C:extracellular region"/>
    <property type="evidence" value="ECO:0007669"/>
    <property type="project" value="UniProtKB-SubCell"/>
</dbReference>
<organism evidence="9 10">
    <name type="scientific">Actinokineospora globicatena</name>
    <dbReference type="NCBI Taxonomy" id="103729"/>
    <lineage>
        <taxon>Bacteria</taxon>
        <taxon>Bacillati</taxon>
        <taxon>Actinomycetota</taxon>
        <taxon>Actinomycetes</taxon>
        <taxon>Pseudonocardiales</taxon>
        <taxon>Pseudonocardiaceae</taxon>
        <taxon>Actinokineospora</taxon>
    </lineage>
</organism>
<keyword evidence="6" id="KW-0119">Carbohydrate metabolism</keyword>
<dbReference type="InterPro" id="IPR029058">
    <property type="entry name" value="AB_hydrolase_fold"/>
</dbReference>
<accession>A0A9W6VCJ8</accession>
<dbReference type="RefSeq" id="WP_285612411.1">
    <property type="nucleotide sequence ID" value="NZ_BSSD01000008.1"/>
</dbReference>
<dbReference type="Pfam" id="PF10503">
    <property type="entry name" value="Esterase_PHB"/>
    <property type="match status" value="1"/>
</dbReference>
<feature type="chain" id="PRO_5040930596" evidence="8">
    <location>
        <begin position="22"/>
        <end position="322"/>
    </location>
</feature>
<dbReference type="AlphaFoldDB" id="A0A9W6VCJ8"/>